<dbReference type="GO" id="GO:0015074">
    <property type="term" value="P:DNA integration"/>
    <property type="evidence" value="ECO:0007669"/>
    <property type="project" value="InterPro"/>
</dbReference>
<dbReference type="InterPro" id="IPR011010">
    <property type="entry name" value="DNA_brk_join_enz"/>
</dbReference>
<dbReference type="Gene3D" id="1.10.443.10">
    <property type="entry name" value="Intergrase catalytic core"/>
    <property type="match status" value="1"/>
</dbReference>
<dbReference type="InterPro" id="IPR013762">
    <property type="entry name" value="Integrase-like_cat_sf"/>
</dbReference>
<name>A0A9X7BVL7_BACTU</name>
<dbReference type="PROSITE" id="PS51898">
    <property type="entry name" value="TYR_RECOMBINASE"/>
    <property type="match status" value="1"/>
</dbReference>
<dbReference type="Proteomes" id="UP000222944">
    <property type="component" value="Unassembled WGS sequence"/>
</dbReference>
<evidence type="ECO:0000313" key="4">
    <source>
        <dbReference type="Proteomes" id="UP000222944"/>
    </source>
</evidence>
<dbReference type="InterPro" id="IPR002104">
    <property type="entry name" value="Integrase_catalytic"/>
</dbReference>
<gene>
    <name evidence="3" type="ORF">CN899_21905</name>
</gene>
<dbReference type="EMBL" id="NUFN01000032">
    <property type="protein sequence ID" value="PGH80380.1"/>
    <property type="molecule type" value="Genomic_DNA"/>
</dbReference>
<feature type="domain" description="Tyr recombinase" evidence="2">
    <location>
        <begin position="395"/>
        <end position="603"/>
    </location>
</feature>
<comment type="caution">
    <text evidence="3">The sequence shown here is derived from an EMBL/GenBank/DDBJ whole genome shotgun (WGS) entry which is preliminary data.</text>
</comment>
<protein>
    <recommendedName>
        <fullName evidence="2">Tyr recombinase domain-containing protein</fullName>
    </recommendedName>
</protein>
<keyword evidence="1" id="KW-0233">DNA recombination</keyword>
<evidence type="ECO:0000259" key="2">
    <source>
        <dbReference type="PROSITE" id="PS51898"/>
    </source>
</evidence>
<dbReference type="RefSeq" id="WP_053564064.1">
    <property type="nucleotide sequence ID" value="NZ_NUFN01000032.1"/>
</dbReference>
<dbReference type="AlphaFoldDB" id="A0A9X7BVL7"/>
<accession>A0A9X7BVL7</accession>
<proteinExistence type="predicted"/>
<sequence>MANVKILRDISRVQGTYEINGYEIKLYWSKDLYLNDSGFSPMECLEVLVNDVEYALKSTDIKLFKRAIRSSLLANNVLKIAEKVFYNEFLALLREVCNNFYSKEKVISKQGITKFLIGESAYIGKQNHIIKESVELFYTQLKNDLKNALVDLRIKDVKRISNSFPDHMRRKLLYTELKEVCFNYLIRLGKIYIDEHLFFNRKKFGVFVLGITDINLLVMNHIDFRHFIQPIFQQLESYLIEKLKTHRYSFSDDIWLIVDVNIQIPMFRKLDWTFLHGVVKVELKEYIHSYIQMGENVRGVARRFKHIQMLGAALHKMQYNKYSSLLDIDVIQVQQIIDILQQIHSKTGINYNIKTIQGCISECRLLFDWIVKKKEKSSIENPFRMMILHNVDAFSESATYIPEEVINVLKEKLSELDPFVQYAWTIMMNTGIRISEVINLKEECLIYDTKDRIYYLKFIPHKTLKYRRKHGLEDCHYLPISDASLIKIINQQIEDTRELRKISGENRIFLKNTRKGIKLYSGAEIARAINKLIHKYSIRDRNGLLWKYTHHQCRKTVAVNLFTNGATVEEVSDWLTHLDSKATMKHYHDIELMKIAKLDAEYFNIAFDNLDSDIKNIYSPSELKHLKDEIMMGSRNTPEGHGTCIKHVSFGPCHKKKCVGCKMLITGPQKLSMWKKLYSEQQSYLDECEKVMIENNIGDWKDYREYQAEISLLKTYDDTIQKLEKFIKERLSEDEQKQYLHN</sequence>
<reference evidence="3 4" key="1">
    <citation type="submission" date="2017-09" db="EMBL/GenBank/DDBJ databases">
        <title>Large-scale bioinformatics analysis of Bacillus genomes uncovers conserved roles of natural products in bacterial physiology.</title>
        <authorList>
            <consortium name="Agbiome Team Llc"/>
            <person name="Bleich R.M."/>
            <person name="Grubbs K.J."/>
            <person name="Santa Maria K.C."/>
            <person name="Allen S.E."/>
            <person name="Farag S."/>
            <person name="Shank E.A."/>
            <person name="Bowers A."/>
        </authorList>
    </citation>
    <scope>NUCLEOTIDE SEQUENCE [LARGE SCALE GENOMIC DNA]</scope>
    <source>
        <strain evidence="3 4">AFS058004</strain>
    </source>
</reference>
<dbReference type="Pfam" id="PF00589">
    <property type="entry name" value="Phage_integrase"/>
    <property type="match status" value="1"/>
</dbReference>
<dbReference type="SUPFAM" id="SSF56349">
    <property type="entry name" value="DNA breaking-rejoining enzymes"/>
    <property type="match status" value="1"/>
</dbReference>
<evidence type="ECO:0000313" key="3">
    <source>
        <dbReference type="EMBL" id="PGH80380.1"/>
    </source>
</evidence>
<dbReference type="GO" id="GO:0006310">
    <property type="term" value="P:DNA recombination"/>
    <property type="evidence" value="ECO:0007669"/>
    <property type="project" value="UniProtKB-KW"/>
</dbReference>
<organism evidence="3 4">
    <name type="scientific">Bacillus thuringiensis</name>
    <dbReference type="NCBI Taxonomy" id="1428"/>
    <lineage>
        <taxon>Bacteria</taxon>
        <taxon>Bacillati</taxon>
        <taxon>Bacillota</taxon>
        <taxon>Bacilli</taxon>
        <taxon>Bacillales</taxon>
        <taxon>Bacillaceae</taxon>
        <taxon>Bacillus</taxon>
        <taxon>Bacillus cereus group</taxon>
    </lineage>
</organism>
<evidence type="ECO:0000256" key="1">
    <source>
        <dbReference type="ARBA" id="ARBA00023172"/>
    </source>
</evidence>
<dbReference type="CDD" id="cd00397">
    <property type="entry name" value="DNA_BRE_C"/>
    <property type="match status" value="1"/>
</dbReference>
<dbReference type="GO" id="GO:0003677">
    <property type="term" value="F:DNA binding"/>
    <property type="evidence" value="ECO:0007669"/>
    <property type="project" value="InterPro"/>
</dbReference>